<dbReference type="EMBL" id="JAALLS010000010">
    <property type="protein sequence ID" value="NGP88546.1"/>
    <property type="molecule type" value="Genomic_DNA"/>
</dbReference>
<comment type="caution">
    <text evidence="2">The sequence shown here is derived from an EMBL/GenBank/DDBJ whole genome shotgun (WGS) entry which is preliminary data.</text>
</comment>
<dbReference type="Gene3D" id="1.25.40.10">
    <property type="entry name" value="Tetratricopeptide repeat domain"/>
    <property type="match status" value="2"/>
</dbReference>
<evidence type="ECO:0000256" key="1">
    <source>
        <dbReference type="SAM" id="SignalP"/>
    </source>
</evidence>
<evidence type="ECO:0000313" key="3">
    <source>
        <dbReference type="Proteomes" id="UP000479132"/>
    </source>
</evidence>
<name>A0A6M1SZ40_9BACT</name>
<sequence length="402" mass="45336">MNHLSTRIASLALAFGLFISCNALNSTSKSDNTEKKISTAELQKNISDINQRLSADSSSALLYQKGQYQIKLGQKFQAPKQRTPHYRNAQKNIELAHTHGSGERKKQIQQLLSISWSNEHNQGLQIIQSDSTLGIASYLKAAAYFTNATTLIPDSAISYKMGAQAFYKAQEPQKAIELLEKARHNISELPITLLDQLTFLYLNHDNPRKAITLYEEGDSPELSLNLLHGLSNAYISANEHQKAVSLLTDLADQKPQNIIYRQSLATELYYLATEHLDSLKRSLPSDTTSNISISPADSLLSKAENHLKILTKQNPSNLELKQRLAQFYHNSASNYQQILPLVTMKEKSKVEEQIKVYLTSSLPLLEELVEENPKKKALWQNLYQAYSYLGMHEKARKAKSNY</sequence>
<dbReference type="AlphaFoldDB" id="A0A6M1SZ40"/>
<dbReference type="InterPro" id="IPR011990">
    <property type="entry name" value="TPR-like_helical_dom_sf"/>
</dbReference>
<evidence type="ECO:0000313" key="2">
    <source>
        <dbReference type="EMBL" id="NGP88546.1"/>
    </source>
</evidence>
<protein>
    <recommendedName>
        <fullName evidence="4">Tetratricopeptide repeat protein</fullName>
    </recommendedName>
</protein>
<feature type="chain" id="PRO_5027011305" description="Tetratricopeptide repeat protein" evidence="1">
    <location>
        <begin position="26"/>
        <end position="402"/>
    </location>
</feature>
<feature type="signal peptide" evidence="1">
    <location>
        <begin position="1"/>
        <end position="25"/>
    </location>
</feature>
<dbReference type="Proteomes" id="UP000479132">
    <property type="component" value="Unassembled WGS sequence"/>
</dbReference>
<organism evidence="2 3">
    <name type="scientific">Fodinibius halophilus</name>
    <dbReference type="NCBI Taxonomy" id="1736908"/>
    <lineage>
        <taxon>Bacteria</taxon>
        <taxon>Pseudomonadati</taxon>
        <taxon>Balneolota</taxon>
        <taxon>Balneolia</taxon>
        <taxon>Balneolales</taxon>
        <taxon>Balneolaceae</taxon>
        <taxon>Fodinibius</taxon>
    </lineage>
</organism>
<accession>A0A6M1SZ40</accession>
<keyword evidence="1" id="KW-0732">Signal</keyword>
<keyword evidence="3" id="KW-1185">Reference proteome</keyword>
<dbReference type="PROSITE" id="PS51257">
    <property type="entry name" value="PROKAR_LIPOPROTEIN"/>
    <property type="match status" value="1"/>
</dbReference>
<proteinExistence type="predicted"/>
<dbReference type="SUPFAM" id="SSF48452">
    <property type="entry name" value="TPR-like"/>
    <property type="match status" value="2"/>
</dbReference>
<evidence type="ECO:0008006" key="4">
    <source>
        <dbReference type="Google" id="ProtNLM"/>
    </source>
</evidence>
<gene>
    <name evidence="2" type="ORF">G3569_09270</name>
</gene>
<reference evidence="2 3" key="1">
    <citation type="submission" date="2020-02" db="EMBL/GenBank/DDBJ databases">
        <title>Aliifodinibius halophilus 2W32, complete genome.</title>
        <authorList>
            <person name="Li Y."/>
            <person name="Wu S."/>
        </authorList>
    </citation>
    <scope>NUCLEOTIDE SEQUENCE [LARGE SCALE GENOMIC DNA]</scope>
    <source>
        <strain evidence="2 3">2W32</strain>
    </source>
</reference>
<dbReference type="RefSeq" id="WP_165268372.1">
    <property type="nucleotide sequence ID" value="NZ_JAALLS010000010.1"/>
</dbReference>